<dbReference type="Gene3D" id="3.30.250.20">
    <property type="entry name" value="L1 transposable element, C-terminal domain"/>
    <property type="match status" value="1"/>
</dbReference>
<protein>
    <submittedName>
        <fullName evidence="2">Uncharacterized protein</fullName>
    </submittedName>
</protein>
<dbReference type="AlphaFoldDB" id="A0AAV7N6J8"/>
<feature type="region of interest" description="Disordered" evidence="1">
    <location>
        <begin position="127"/>
        <end position="156"/>
    </location>
</feature>
<accession>A0AAV7N6J8</accession>
<evidence type="ECO:0000313" key="2">
    <source>
        <dbReference type="EMBL" id="KAJ1110500.1"/>
    </source>
</evidence>
<evidence type="ECO:0000256" key="1">
    <source>
        <dbReference type="SAM" id="MobiDB-lite"/>
    </source>
</evidence>
<dbReference type="EMBL" id="JANPWB010000013">
    <property type="protein sequence ID" value="KAJ1110500.1"/>
    <property type="molecule type" value="Genomic_DNA"/>
</dbReference>
<reference evidence="2" key="1">
    <citation type="journal article" date="2022" name="bioRxiv">
        <title>Sequencing and chromosome-scale assembly of the giantPleurodeles waltlgenome.</title>
        <authorList>
            <person name="Brown T."/>
            <person name="Elewa A."/>
            <person name="Iarovenko S."/>
            <person name="Subramanian E."/>
            <person name="Araus A.J."/>
            <person name="Petzold A."/>
            <person name="Susuki M."/>
            <person name="Suzuki K.-i.T."/>
            <person name="Hayashi T."/>
            <person name="Toyoda A."/>
            <person name="Oliveira C."/>
            <person name="Osipova E."/>
            <person name="Leigh N.D."/>
            <person name="Simon A."/>
            <person name="Yun M.H."/>
        </authorList>
    </citation>
    <scope>NUCLEOTIDE SEQUENCE</scope>
    <source>
        <strain evidence="2">20211129_DDA</strain>
        <tissue evidence="2">Liver</tissue>
    </source>
</reference>
<comment type="caution">
    <text evidence="2">The sequence shown here is derived from an EMBL/GenBank/DDBJ whole genome shotgun (WGS) entry which is preliminary data.</text>
</comment>
<keyword evidence="3" id="KW-1185">Reference proteome</keyword>
<organism evidence="2 3">
    <name type="scientific">Pleurodeles waltl</name>
    <name type="common">Iberian ribbed newt</name>
    <dbReference type="NCBI Taxonomy" id="8319"/>
    <lineage>
        <taxon>Eukaryota</taxon>
        <taxon>Metazoa</taxon>
        <taxon>Chordata</taxon>
        <taxon>Craniata</taxon>
        <taxon>Vertebrata</taxon>
        <taxon>Euteleostomi</taxon>
        <taxon>Amphibia</taxon>
        <taxon>Batrachia</taxon>
        <taxon>Caudata</taxon>
        <taxon>Salamandroidea</taxon>
        <taxon>Salamandridae</taxon>
        <taxon>Pleurodelinae</taxon>
        <taxon>Pleurodeles</taxon>
    </lineage>
</organism>
<gene>
    <name evidence="2" type="ORF">NDU88_007851</name>
</gene>
<name>A0AAV7N6J8_PLEWA</name>
<dbReference type="Proteomes" id="UP001066276">
    <property type="component" value="Chromosome 9"/>
</dbReference>
<dbReference type="InterPro" id="IPR042566">
    <property type="entry name" value="L1_C"/>
</dbReference>
<evidence type="ECO:0000313" key="3">
    <source>
        <dbReference type="Proteomes" id="UP001066276"/>
    </source>
</evidence>
<sequence>MPGGWSSHKNTGKPARHLLFSEALLQTKGAPPQMATQPSTTHQEMANPAQEPTMDLFSKETSDRHRAFLALRPRLRQLEVKYGLFDPARMWITKNCTSKDFYDPEDLRSFLDGLSLTVSSTLTPHRDMMATDQNTPSQDLAPGRSGSGHQSALPCPRGRDLERLLHSHDNRGQVLHAVALHTQVADRDKSRSPLKPLVETT</sequence>
<proteinExistence type="predicted"/>